<dbReference type="Pfam" id="PF06119">
    <property type="entry name" value="NIDO"/>
    <property type="match status" value="1"/>
</dbReference>
<comment type="caution">
    <text evidence="5">The sequence shown here is derived from an EMBL/GenBank/DDBJ whole genome shotgun (WGS) entry which is preliminary data.</text>
</comment>
<organism evidence="5 6">
    <name type="scientific">Rhodovulum iodosum</name>
    <dbReference type="NCBI Taxonomy" id="68291"/>
    <lineage>
        <taxon>Bacteria</taxon>
        <taxon>Pseudomonadati</taxon>
        <taxon>Pseudomonadota</taxon>
        <taxon>Alphaproteobacteria</taxon>
        <taxon>Rhodobacterales</taxon>
        <taxon>Paracoccaceae</taxon>
        <taxon>Rhodovulum</taxon>
    </lineage>
</organism>
<evidence type="ECO:0000256" key="1">
    <source>
        <dbReference type="ARBA" id="ARBA00004370"/>
    </source>
</evidence>
<reference evidence="5 6" key="1">
    <citation type="submission" date="2024-06" db="EMBL/GenBank/DDBJ databases">
        <title>Genome of Rhodovulum iodosum, a marine photoferrotroph.</title>
        <authorList>
            <person name="Bianchini G."/>
            <person name="Nikeleit V."/>
            <person name="Kappler A."/>
            <person name="Bryce C."/>
            <person name="Sanchez-Baracaldo P."/>
        </authorList>
    </citation>
    <scope>NUCLEOTIDE SEQUENCE [LARGE SCALE GENOMIC DNA]</scope>
    <source>
        <strain evidence="5 6">UT/N1</strain>
    </source>
</reference>
<name>A0ABV3XWC3_9RHOB</name>
<feature type="domain" description="VWFD" evidence="4">
    <location>
        <begin position="245"/>
        <end position="440"/>
    </location>
</feature>
<dbReference type="PANTHER" id="PTHR13802:SF59">
    <property type="entry name" value="SUSHI DOMAIN-CONTAINING PROTEIN 2"/>
    <property type="match status" value="1"/>
</dbReference>
<keyword evidence="6" id="KW-1185">Reference proteome</keyword>
<accession>A0ABV3XWC3</accession>
<evidence type="ECO:0000259" key="3">
    <source>
        <dbReference type="PROSITE" id="PS51220"/>
    </source>
</evidence>
<protein>
    <recommendedName>
        <fullName evidence="7">NIDO domain-containing protein</fullName>
    </recommendedName>
</protein>
<dbReference type="PRINTS" id="PR00313">
    <property type="entry name" value="CABNDNGRPT"/>
</dbReference>
<dbReference type="InterPro" id="IPR011049">
    <property type="entry name" value="Serralysin-like_metalloprot_C"/>
</dbReference>
<dbReference type="SMART" id="SM00216">
    <property type="entry name" value="VWD"/>
    <property type="match status" value="1"/>
</dbReference>
<dbReference type="PANTHER" id="PTHR13802">
    <property type="entry name" value="MUCIN 4-RELATED"/>
    <property type="match status" value="1"/>
</dbReference>
<dbReference type="InterPro" id="IPR001846">
    <property type="entry name" value="VWF_type-D"/>
</dbReference>
<evidence type="ECO:0000256" key="2">
    <source>
        <dbReference type="ARBA" id="ARBA00023136"/>
    </source>
</evidence>
<dbReference type="Pfam" id="PF00353">
    <property type="entry name" value="HemolysinCabind"/>
    <property type="match status" value="3"/>
</dbReference>
<dbReference type="SMART" id="SM00539">
    <property type="entry name" value="NIDO"/>
    <property type="match status" value="1"/>
</dbReference>
<dbReference type="Pfam" id="PF00094">
    <property type="entry name" value="VWD"/>
    <property type="match status" value="1"/>
</dbReference>
<evidence type="ECO:0000259" key="4">
    <source>
        <dbReference type="PROSITE" id="PS51233"/>
    </source>
</evidence>
<dbReference type="InterPro" id="IPR018511">
    <property type="entry name" value="Hemolysin-typ_Ca-bd_CS"/>
</dbReference>
<evidence type="ECO:0000313" key="6">
    <source>
        <dbReference type="Proteomes" id="UP001560019"/>
    </source>
</evidence>
<dbReference type="SUPFAM" id="SSF51120">
    <property type="entry name" value="beta-Roll"/>
    <property type="match status" value="1"/>
</dbReference>
<dbReference type="EMBL" id="JBEHHI010000002">
    <property type="protein sequence ID" value="MEX5729334.1"/>
    <property type="molecule type" value="Genomic_DNA"/>
</dbReference>
<proteinExistence type="predicted"/>
<dbReference type="InterPro" id="IPR001343">
    <property type="entry name" value="Hemolysn_Ca-bd"/>
</dbReference>
<dbReference type="RefSeq" id="WP_125404954.1">
    <property type="nucleotide sequence ID" value="NZ_JBEHHI010000002.1"/>
</dbReference>
<evidence type="ECO:0008006" key="7">
    <source>
        <dbReference type="Google" id="ProtNLM"/>
    </source>
</evidence>
<dbReference type="PROSITE" id="PS51220">
    <property type="entry name" value="NIDO"/>
    <property type="match status" value="1"/>
</dbReference>
<dbReference type="PROSITE" id="PS51233">
    <property type="entry name" value="VWFD"/>
    <property type="match status" value="1"/>
</dbReference>
<dbReference type="PROSITE" id="PS00330">
    <property type="entry name" value="HEMOLYSIN_CALCIUM"/>
    <property type="match status" value="3"/>
</dbReference>
<evidence type="ECO:0000313" key="5">
    <source>
        <dbReference type="EMBL" id="MEX5729334.1"/>
    </source>
</evidence>
<comment type="subcellular location">
    <subcellularLocation>
        <location evidence="1">Membrane</location>
    </subcellularLocation>
</comment>
<keyword evidence="2" id="KW-0472">Membrane</keyword>
<dbReference type="InterPro" id="IPR003886">
    <property type="entry name" value="NIDO_dom"/>
</dbReference>
<feature type="domain" description="NIDO" evidence="3">
    <location>
        <begin position="84"/>
        <end position="230"/>
    </location>
</feature>
<dbReference type="InterPro" id="IPR051495">
    <property type="entry name" value="Epithelial_Barrier/Signaling"/>
</dbReference>
<gene>
    <name evidence="5" type="ORF">Ga0609869_002687</name>
</gene>
<sequence length="776" mass="81431">MAGVLISGLGGGAGFGEQVVDRNDDGSTAEIDVSEIFEDGLRFFGRSFDSLWVNTNGSVTFSAPRRTYTPTAITEASGNPEISPFFADVDTRGGAVSPTPGGVSQGTNLVYYDFDAENDRFVVTWDDVGYFNSHTDLLNSFQLILSDRGDGDFDIEFRYEEINWTTGDASDGVGGLGGSVAVAGYTAGTGNPAAYYELPASGNQDAILDLENSLGNTGEEGYWFFRVRSGDIATADLPAAPDSGATGYLAGVGHAVTMDGVSYDFRAAGEFVLLRQIDGGPFEVQVRMVPEGDNGTVAQAVSMRLGEHVVQIDAADENPFRVDGVATRVVNFGSLDVGGGRIYRLDELFVVVFPGLDGVVNDGDARLSLLVDDDAQRMDVTMELNQELIGGLEGLLGLANGDPADDIALPGGEVLDRPVDPDTLYGDYREAWRVTTYDQSLFTYDAEGALACELGETIDCFDRPDHPSNLLTIDDLDADIVANARIEALEEGLTEGTSAFDQAVFDYALTGDDTFIDSAEARADTTGTFGLTGVMLAGSAGADELSGSSGADNLHGLAGADRLVGRSGDDFLYGGDGADQINGGAGDDSILGGATAADGNDEIYAGTGADRVLAGHGDDVVFGMDGDDLISGGFGFDALRGQDGDDVISGGAQSDLIFGGDGDDFINGGYGYDRVNGGAGADMFYHQGSLGHGIDWVQDFSDAEGDMLVFDYPYADRSDIEVRFAETPGAGEDGVAEAFIVHPRFSQVVWVLIDGAELDSIDAVFQGGTYDLLELV</sequence>
<dbReference type="Proteomes" id="UP001560019">
    <property type="component" value="Unassembled WGS sequence"/>
</dbReference>
<dbReference type="Gene3D" id="2.150.10.10">
    <property type="entry name" value="Serralysin-like metalloprotease, C-terminal"/>
    <property type="match status" value="3"/>
</dbReference>